<evidence type="ECO:0000259" key="4">
    <source>
        <dbReference type="PROSITE" id="PS51063"/>
    </source>
</evidence>
<dbReference type="PROSITE" id="PS51063">
    <property type="entry name" value="HTH_CRP_2"/>
    <property type="match status" value="1"/>
</dbReference>
<dbReference type="EMBL" id="JAHXZN010000005">
    <property type="protein sequence ID" value="MBW6531954.1"/>
    <property type="molecule type" value="Genomic_DNA"/>
</dbReference>
<evidence type="ECO:0000256" key="1">
    <source>
        <dbReference type="ARBA" id="ARBA00023015"/>
    </source>
</evidence>
<evidence type="ECO:0000313" key="5">
    <source>
        <dbReference type="EMBL" id="MBW6531954.1"/>
    </source>
</evidence>
<proteinExistence type="predicted"/>
<feature type="domain" description="HTH crp-type" evidence="4">
    <location>
        <begin position="145"/>
        <end position="219"/>
    </location>
</feature>
<evidence type="ECO:0000313" key="6">
    <source>
        <dbReference type="Proteomes" id="UP000759103"/>
    </source>
</evidence>
<keyword evidence="2" id="KW-0238">DNA-binding</keyword>
<dbReference type="Pfam" id="PF00027">
    <property type="entry name" value="cNMP_binding"/>
    <property type="match status" value="1"/>
</dbReference>
<dbReference type="CDD" id="cd00038">
    <property type="entry name" value="CAP_ED"/>
    <property type="match status" value="1"/>
</dbReference>
<dbReference type="InterPro" id="IPR000595">
    <property type="entry name" value="cNMP-bd_dom"/>
</dbReference>
<dbReference type="SMART" id="SM00100">
    <property type="entry name" value="cNMP"/>
    <property type="match status" value="1"/>
</dbReference>
<dbReference type="InterPro" id="IPR036390">
    <property type="entry name" value="WH_DNA-bd_sf"/>
</dbReference>
<dbReference type="InterPro" id="IPR036388">
    <property type="entry name" value="WH-like_DNA-bd_sf"/>
</dbReference>
<gene>
    <name evidence="5" type="ORF">KZ820_14525</name>
</gene>
<organism evidence="5 6">
    <name type="scientific">Sphingomonas citri</name>
    <dbReference type="NCBI Taxonomy" id="2862499"/>
    <lineage>
        <taxon>Bacteria</taxon>
        <taxon>Pseudomonadati</taxon>
        <taxon>Pseudomonadota</taxon>
        <taxon>Alphaproteobacteria</taxon>
        <taxon>Sphingomonadales</taxon>
        <taxon>Sphingomonadaceae</taxon>
        <taxon>Sphingomonas</taxon>
    </lineage>
</organism>
<dbReference type="RefSeq" id="WP_219749333.1">
    <property type="nucleotide sequence ID" value="NZ_JAHXZN010000005.1"/>
</dbReference>
<reference evidence="5 6" key="1">
    <citation type="submission" date="2021-07" db="EMBL/GenBank/DDBJ databases">
        <title>Sphingomonas sp.</title>
        <authorList>
            <person name="Feng G."/>
            <person name="Li J."/>
            <person name="Pan M."/>
        </authorList>
    </citation>
    <scope>NUCLEOTIDE SEQUENCE [LARGE SCALE GENOMIC DNA]</scope>
    <source>
        <strain evidence="5 6">RRHST34</strain>
    </source>
</reference>
<protein>
    <submittedName>
        <fullName evidence="5">Crp/Fnr family transcriptional regulator</fullName>
    </submittedName>
</protein>
<dbReference type="InterPro" id="IPR012318">
    <property type="entry name" value="HTH_CRP"/>
</dbReference>
<evidence type="ECO:0000256" key="3">
    <source>
        <dbReference type="ARBA" id="ARBA00023163"/>
    </source>
</evidence>
<dbReference type="InterPro" id="IPR018490">
    <property type="entry name" value="cNMP-bd_dom_sf"/>
</dbReference>
<dbReference type="SUPFAM" id="SSF46785">
    <property type="entry name" value="Winged helix' DNA-binding domain"/>
    <property type="match status" value="1"/>
</dbReference>
<dbReference type="SUPFAM" id="SSF51206">
    <property type="entry name" value="cAMP-binding domain-like"/>
    <property type="match status" value="1"/>
</dbReference>
<accession>A0ABS7BQR9</accession>
<keyword evidence="3" id="KW-0804">Transcription</keyword>
<name>A0ABS7BQR9_9SPHN</name>
<keyword evidence="6" id="KW-1185">Reference proteome</keyword>
<dbReference type="Proteomes" id="UP000759103">
    <property type="component" value="Unassembled WGS sequence"/>
</dbReference>
<dbReference type="InterPro" id="IPR014710">
    <property type="entry name" value="RmlC-like_jellyroll"/>
</dbReference>
<dbReference type="Gene3D" id="2.60.120.10">
    <property type="entry name" value="Jelly Rolls"/>
    <property type="match status" value="1"/>
</dbReference>
<dbReference type="Gene3D" id="1.10.10.10">
    <property type="entry name" value="Winged helix-like DNA-binding domain superfamily/Winged helix DNA-binding domain"/>
    <property type="match status" value="1"/>
</dbReference>
<evidence type="ECO:0000256" key="2">
    <source>
        <dbReference type="ARBA" id="ARBA00023125"/>
    </source>
</evidence>
<keyword evidence="1" id="KW-0805">Transcription regulation</keyword>
<dbReference type="SMART" id="SM00419">
    <property type="entry name" value="HTH_CRP"/>
    <property type="match status" value="1"/>
</dbReference>
<sequence>MFNPLAAKLSSFTDLADGDVAALDALLGAPVTGLAHSDVIREGDRPEQVILLLRGWACRYKVLEDGSRQIVAYLVPGDLCDPHVFILDAMDHSIGLLTDATLAFISREAIVHLTDCCPKIARALWWSTLVDEAVLRHWLVNLGQREAFDRVAHLFCETWDRMRQVGLDAGDALEVPLTQEQLGDTMALTTVHTNRVIQRMRAEGLISVTRKMIRVHDIERLRAMCGYDPTYLHLRRRA</sequence>
<dbReference type="Pfam" id="PF13545">
    <property type="entry name" value="HTH_Crp_2"/>
    <property type="match status" value="1"/>
</dbReference>
<comment type="caution">
    <text evidence="5">The sequence shown here is derived from an EMBL/GenBank/DDBJ whole genome shotgun (WGS) entry which is preliminary data.</text>
</comment>